<gene>
    <name evidence="2" type="ORF">ACFQH5_20175</name>
</gene>
<evidence type="ECO:0000256" key="1">
    <source>
        <dbReference type="SAM" id="MobiDB-lite"/>
    </source>
</evidence>
<keyword evidence="3" id="KW-1185">Reference proteome</keyword>
<evidence type="ECO:0000313" key="3">
    <source>
        <dbReference type="Proteomes" id="UP001596411"/>
    </source>
</evidence>
<reference evidence="3" key="1">
    <citation type="journal article" date="2019" name="Int. J. Syst. Evol. Microbiol.">
        <title>The Global Catalogue of Microorganisms (GCM) 10K type strain sequencing project: providing services to taxonomists for standard genome sequencing and annotation.</title>
        <authorList>
            <consortium name="The Broad Institute Genomics Platform"/>
            <consortium name="The Broad Institute Genome Sequencing Center for Infectious Disease"/>
            <person name="Wu L."/>
            <person name="Ma J."/>
        </authorList>
    </citation>
    <scope>NUCLEOTIDE SEQUENCE [LARGE SCALE GENOMIC DNA]</scope>
    <source>
        <strain evidence="3">CGMCC 1.13666</strain>
    </source>
</reference>
<feature type="compositionally biased region" description="Low complexity" evidence="1">
    <location>
        <begin position="7"/>
        <end position="38"/>
    </location>
</feature>
<proteinExistence type="predicted"/>
<sequence length="216" mass="23063">MAGLLSQGMAQQPAPQQGGQPQPAPRPAGAQPRQAQGGVDYDPEQGQQMYQALTQAMLEALYSDDGAEQVLASHDDPVQAMGQVISTVMLTAHQALTDQGSTVPPGVMFQAAMEIAKAVGEMAATMQRLPPEEEAEAVEAAFMTAMGRFGQMADDLSPEQKQRYAELIRALRDAKQQSSGQPQREPGAPQEQAPAQPQQQQQPQGAPRQPMNQGGY</sequence>
<evidence type="ECO:0008006" key="4">
    <source>
        <dbReference type="Google" id="ProtNLM"/>
    </source>
</evidence>
<evidence type="ECO:0000313" key="2">
    <source>
        <dbReference type="EMBL" id="MFC7091865.1"/>
    </source>
</evidence>
<feature type="compositionally biased region" description="Low complexity" evidence="1">
    <location>
        <begin position="181"/>
        <end position="210"/>
    </location>
</feature>
<protein>
    <recommendedName>
        <fullName evidence="4">DUF1844 domain-containing protein</fullName>
    </recommendedName>
</protein>
<dbReference type="RefSeq" id="WP_346064157.1">
    <property type="nucleotide sequence ID" value="NZ_BAAADR010000045.1"/>
</dbReference>
<accession>A0ABW2F0V3</accession>
<name>A0ABW2F0V3_9GAMM</name>
<feature type="region of interest" description="Disordered" evidence="1">
    <location>
        <begin position="171"/>
        <end position="216"/>
    </location>
</feature>
<organism evidence="2 3">
    <name type="scientific">Halomonas salifodinae</name>
    <dbReference type="NCBI Taxonomy" id="438745"/>
    <lineage>
        <taxon>Bacteria</taxon>
        <taxon>Pseudomonadati</taxon>
        <taxon>Pseudomonadota</taxon>
        <taxon>Gammaproteobacteria</taxon>
        <taxon>Oceanospirillales</taxon>
        <taxon>Halomonadaceae</taxon>
        <taxon>Halomonas</taxon>
    </lineage>
</organism>
<comment type="caution">
    <text evidence="2">The sequence shown here is derived from an EMBL/GenBank/DDBJ whole genome shotgun (WGS) entry which is preliminary data.</text>
</comment>
<dbReference type="EMBL" id="JBHSZP010000049">
    <property type="protein sequence ID" value="MFC7091865.1"/>
    <property type="molecule type" value="Genomic_DNA"/>
</dbReference>
<feature type="region of interest" description="Disordered" evidence="1">
    <location>
        <begin position="1"/>
        <end position="47"/>
    </location>
</feature>
<dbReference type="Proteomes" id="UP001596411">
    <property type="component" value="Unassembled WGS sequence"/>
</dbReference>